<dbReference type="InterPro" id="IPR036291">
    <property type="entry name" value="NAD(P)-bd_dom_sf"/>
</dbReference>
<sequence length="37" mass="3708">MTASVPRSDRLRGRTALVTGAASGIGAAIARHFVLAG</sequence>
<accession>A0A399PKP2</accession>
<feature type="non-terminal residue" evidence="1">
    <location>
        <position position="37"/>
    </location>
</feature>
<dbReference type="SUPFAM" id="SSF51735">
    <property type="entry name" value="NAD(P)-binding Rossmann-fold domains"/>
    <property type="match status" value="1"/>
</dbReference>
<protein>
    <submittedName>
        <fullName evidence="1">3-oxoacyl-ACP reductase</fullName>
    </submittedName>
</protein>
<dbReference type="EMBL" id="QWEA01001082">
    <property type="protein sequence ID" value="RIJ06790.1"/>
    <property type="molecule type" value="Genomic_DNA"/>
</dbReference>
<organism evidence="1 2">
    <name type="scientific">Clavibacter michiganensis subsp. insidiosus</name>
    <dbReference type="NCBI Taxonomy" id="33014"/>
    <lineage>
        <taxon>Bacteria</taxon>
        <taxon>Bacillati</taxon>
        <taxon>Actinomycetota</taxon>
        <taxon>Actinomycetes</taxon>
        <taxon>Micrococcales</taxon>
        <taxon>Microbacteriaceae</taxon>
        <taxon>Clavibacter</taxon>
    </lineage>
</organism>
<name>A0A399PKP2_9MICO</name>
<gene>
    <name evidence="1" type="ORF">DZF93_16830</name>
</gene>
<proteinExistence type="predicted"/>
<dbReference type="Gene3D" id="3.40.50.720">
    <property type="entry name" value="NAD(P)-binding Rossmann-like Domain"/>
    <property type="match status" value="1"/>
</dbReference>
<dbReference type="AlphaFoldDB" id="A0A399PKP2"/>
<evidence type="ECO:0000313" key="1">
    <source>
        <dbReference type="EMBL" id="RIJ06790.1"/>
    </source>
</evidence>
<evidence type="ECO:0000313" key="2">
    <source>
        <dbReference type="Proteomes" id="UP000266634"/>
    </source>
</evidence>
<comment type="caution">
    <text evidence="1">The sequence shown here is derived from an EMBL/GenBank/DDBJ whole genome shotgun (WGS) entry which is preliminary data.</text>
</comment>
<dbReference type="Proteomes" id="UP000266634">
    <property type="component" value="Unassembled WGS sequence"/>
</dbReference>
<reference evidence="1 2" key="1">
    <citation type="submission" date="2018-08" db="EMBL/GenBank/DDBJ databases">
        <title>Genome Sequence of Clavibacter michiganensis Subspecies type strains, and the Atypical Peach-Colored Strains Isolated from Tomato.</title>
        <authorList>
            <person name="Osdaghi E."/>
            <person name="Portier P."/>
            <person name="Briand M."/>
            <person name="Jacques M.-A."/>
        </authorList>
    </citation>
    <scope>NUCLEOTIDE SEQUENCE [LARGE SCALE GENOMIC DNA]</scope>
    <source>
        <strain evidence="1 2">CFBP 6488</strain>
    </source>
</reference>